<organism evidence="2 3">
    <name type="scientific">Cellulomonas carbonis T26</name>
    <dbReference type="NCBI Taxonomy" id="947969"/>
    <lineage>
        <taxon>Bacteria</taxon>
        <taxon>Bacillati</taxon>
        <taxon>Actinomycetota</taxon>
        <taxon>Actinomycetes</taxon>
        <taxon>Micrococcales</taxon>
        <taxon>Cellulomonadaceae</taxon>
        <taxon>Cellulomonas</taxon>
    </lineage>
</organism>
<evidence type="ECO:0000313" key="3">
    <source>
        <dbReference type="Proteomes" id="UP000029839"/>
    </source>
</evidence>
<dbReference type="EMBL" id="AXCY01000066">
    <property type="protein sequence ID" value="KGM10017.1"/>
    <property type="molecule type" value="Genomic_DNA"/>
</dbReference>
<dbReference type="AlphaFoldDB" id="A0A0A0BQT9"/>
<feature type="region of interest" description="Disordered" evidence="1">
    <location>
        <begin position="38"/>
        <end position="57"/>
    </location>
</feature>
<feature type="compositionally biased region" description="Low complexity" evidence="1">
    <location>
        <begin position="38"/>
        <end position="51"/>
    </location>
</feature>
<sequence>MSVDGPVLFARYAYPPNSLGYCGPDAGRELLERVSAATAAPAPDGATTSPTVRPDDGGLRRLARSFEGAWPYLELIAHENGLADPLDPRVVEAYWVGNHLLRSVTPRAFGECLATRFRGHGRAVWSGVSDALATGLAGAPHHGFHVLAVYPWVGLLRSGARDEPLRVLDRCRVRPGQVVQVSADRALVRSRPLRWDGHRLTEGPPVLEEVVRARDGYGLAPGLAPGDWCSMHWDWVCDRLDRRGVVALRWWTARQLDLVDALARPPGVLADA</sequence>
<protein>
    <submittedName>
        <fullName evidence="2">Uncharacterized protein</fullName>
    </submittedName>
</protein>
<dbReference type="RefSeq" id="WP_043607728.1">
    <property type="nucleotide sequence ID" value="NZ_AXCY01000066.1"/>
</dbReference>
<evidence type="ECO:0000256" key="1">
    <source>
        <dbReference type="SAM" id="MobiDB-lite"/>
    </source>
</evidence>
<proteinExistence type="predicted"/>
<dbReference type="OrthoDB" id="2111648at2"/>
<gene>
    <name evidence="2" type="ORF">N868_17005</name>
</gene>
<accession>A0A0A0BQT9</accession>
<dbReference type="InterPro" id="IPR045660">
    <property type="entry name" value="DUF6390"/>
</dbReference>
<evidence type="ECO:0000313" key="2">
    <source>
        <dbReference type="EMBL" id="KGM10017.1"/>
    </source>
</evidence>
<dbReference type="Pfam" id="PF19927">
    <property type="entry name" value="DUF6390"/>
    <property type="match status" value="1"/>
</dbReference>
<name>A0A0A0BQT9_9CELL</name>
<reference evidence="2 3" key="2">
    <citation type="journal article" date="2015" name="Stand. Genomic Sci.">
        <title>Draft genome sequence of Cellulomonas carbonis T26(T) and comparative analysis of six Cellulomonas genomes.</title>
        <authorList>
            <person name="Zhuang W."/>
            <person name="Zhang S."/>
            <person name="Xia X."/>
            <person name="Wang G."/>
        </authorList>
    </citation>
    <scope>NUCLEOTIDE SEQUENCE [LARGE SCALE GENOMIC DNA]</scope>
    <source>
        <strain evidence="2 3">T26</strain>
    </source>
</reference>
<comment type="caution">
    <text evidence="2">The sequence shown here is derived from an EMBL/GenBank/DDBJ whole genome shotgun (WGS) entry which is preliminary data.</text>
</comment>
<reference evidence="2 3" key="1">
    <citation type="submission" date="2013-08" db="EMBL/GenBank/DDBJ databases">
        <title>Genome sequencing of Cellulomonas carbonis T26.</title>
        <authorList>
            <person name="Chen F."/>
            <person name="Li Y."/>
            <person name="Wang G."/>
        </authorList>
    </citation>
    <scope>NUCLEOTIDE SEQUENCE [LARGE SCALE GENOMIC DNA]</scope>
    <source>
        <strain evidence="2 3">T26</strain>
    </source>
</reference>
<keyword evidence="3" id="KW-1185">Reference proteome</keyword>
<dbReference type="Proteomes" id="UP000029839">
    <property type="component" value="Unassembled WGS sequence"/>
</dbReference>